<feature type="chain" id="PRO_5045366612" evidence="2">
    <location>
        <begin position="21"/>
        <end position="178"/>
    </location>
</feature>
<dbReference type="RefSeq" id="WP_253235989.1">
    <property type="nucleotide sequence ID" value="NZ_JAMYJR010000003.1"/>
</dbReference>
<organism evidence="3 4">
    <name type="scientific">Paractinoplanes aksuensis</name>
    <dbReference type="NCBI Taxonomy" id="2939490"/>
    <lineage>
        <taxon>Bacteria</taxon>
        <taxon>Bacillati</taxon>
        <taxon>Actinomycetota</taxon>
        <taxon>Actinomycetes</taxon>
        <taxon>Micromonosporales</taxon>
        <taxon>Micromonosporaceae</taxon>
        <taxon>Paractinoplanes</taxon>
    </lineage>
</organism>
<dbReference type="EMBL" id="JAMYJR010000003">
    <property type="protein sequence ID" value="MCO8269847.1"/>
    <property type="molecule type" value="Genomic_DNA"/>
</dbReference>
<evidence type="ECO:0000313" key="3">
    <source>
        <dbReference type="EMBL" id="MCO8269847.1"/>
    </source>
</evidence>
<gene>
    <name evidence="3" type="ORF">M1L60_04480</name>
</gene>
<proteinExistence type="predicted"/>
<keyword evidence="2" id="KW-0732">Signal</keyword>
<comment type="caution">
    <text evidence="3">The sequence shown here is derived from an EMBL/GenBank/DDBJ whole genome shotgun (WGS) entry which is preliminary data.</text>
</comment>
<sequence>MRLRPAALALSLLITTGALAACGGTGDPPNRVGPATATIEPQASESAPMIDPSLGPRPRAGGSGGPSTTLRPGQGALDCGTFVLGQGEKLPDTAARCFVDAAQAGHRARLAVTRPTVEGDPIPVTYTSGTDGRTEVITDSRQDGFGPKEITRQTCQGPAVADYSITFTRCTQPAPVTN</sequence>
<feature type="region of interest" description="Disordered" evidence="1">
    <location>
        <begin position="41"/>
        <end position="74"/>
    </location>
</feature>
<dbReference type="PROSITE" id="PS51257">
    <property type="entry name" value="PROKAR_LIPOPROTEIN"/>
    <property type="match status" value="1"/>
</dbReference>
<reference evidence="3 4" key="1">
    <citation type="submission" date="2022-06" db="EMBL/GenBank/DDBJ databases">
        <title>New Species of the Genus Actinoplanes, ActinopZanes ferrugineus.</title>
        <authorList>
            <person name="Ding P."/>
        </authorList>
    </citation>
    <scope>NUCLEOTIDE SEQUENCE [LARGE SCALE GENOMIC DNA]</scope>
    <source>
        <strain evidence="3 4">TRM88003</strain>
    </source>
</reference>
<evidence type="ECO:0000256" key="1">
    <source>
        <dbReference type="SAM" id="MobiDB-lite"/>
    </source>
</evidence>
<evidence type="ECO:0000313" key="4">
    <source>
        <dbReference type="Proteomes" id="UP001523369"/>
    </source>
</evidence>
<evidence type="ECO:0000256" key="2">
    <source>
        <dbReference type="SAM" id="SignalP"/>
    </source>
</evidence>
<accession>A0ABT1DG97</accession>
<keyword evidence="4" id="KW-1185">Reference proteome</keyword>
<name>A0ABT1DG97_9ACTN</name>
<feature type="signal peptide" evidence="2">
    <location>
        <begin position="1"/>
        <end position="20"/>
    </location>
</feature>
<protein>
    <submittedName>
        <fullName evidence="3">DUF4362 domain-containing protein</fullName>
    </submittedName>
</protein>
<dbReference type="Proteomes" id="UP001523369">
    <property type="component" value="Unassembled WGS sequence"/>
</dbReference>